<reference evidence="15" key="2">
    <citation type="submission" date="2017-05" db="UniProtKB">
        <authorList>
            <consortium name="EnsemblMetazoa"/>
        </authorList>
    </citation>
    <scope>IDENTIFICATION</scope>
</reference>
<feature type="compositionally biased region" description="Polar residues" evidence="13">
    <location>
        <begin position="185"/>
        <end position="195"/>
    </location>
</feature>
<evidence type="ECO:0000256" key="11">
    <source>
        <dbReference type="ARBA" id="ARBA00023187"/>
    </source>
</evidence>
<name>A0A1X7U6W0_AMPQE</name>
<dbReference type="AlphaFoldDB" id="A0A1X7U6W0"/>
<dbReference type="InterPro" id="IPR018545">
    <property type="entry name" value="Btz_dom"/>
</dbReference>
<comment type="similarity">
    <text evidence="3">Belongs to the CASC3 family.</text>
</comment>
<feature type="compositionally biased region" description="Basic and acidic residues" evidence="13">
    <location>
        <begin position="24"/>
        <end position="44"/>
    </location>
</feature>
<evidence type="ECO:0000256" key="6">
    <source>
        <dbReference type="ARBA" id="ARBA00022664"/>
    </source>
</evidence>
<gene>
    <name evidence="15" type="primary">105313862</name>
</gene>
<proteinExistence type="inferred from homology"/>
<feature type="compositionally biased region" description="Low complexity" evidence="13">
    <location>
        <begin position="161"/>
        <end position="174"/>
    </location>
</feature>
<keyword evidence="7" id="KW-0509">mRNA transport</keyword>
<dbReference type="EnsemblMetazoa" id="XM_011407623.2">
    <property type="protein sequence ID" value="XP_011405925.1"/>
    <property type="gene ID" value="LOC105313862"/>
</dbReference>
<dbReference type="GO" id="GO:0005737">
    <property type="term" value="C:cytoplasm"/>
    <property type="evidence" value="ECO:0007669"/>
    <property type="project" value="UniProtKB-SubCell"/>
</dbReference>
<feature type="compositionally biased region" description="Basic and acidic residues" evidence="13">
    <location>
        <begin position="67"/>
        <end position="91"/>
    </location>
</feature>
<dbReference type="Proteomes" id="UP000007879">
    <property type="component" value="Unassembled WGS sequence"/>
</dbReference>
<dbReference type="GO" id="GO:0051028">
    <property type="term" value="P:mRNA transport"/>
    <property type="evidence" value="ECO:0007669"/>
    <property type="project" value="UniProtKB-KW"/>
</dbReference>
<feature type="region of interest" description="Disordered" evidence="13">
    <location>
        <begin position="1"/>
        <end position="203"/>
    </location>
</feature>
<feature type="compositionally biased region" description="Basic and acidic residues" evidence="13">
    <location>
        <begin position="148"/>
        <end position="160"/>
    </location>
</feature>
<evidence type="ECO:0000256" key="12">
    <source>
        <dbReference type="ARBA" id="ARBA00023242"/>
    </source>
</evidence>
<organism evidence="15">
    <name type="scientific">Amphimedon queenslandica</name>
    <name type="common">Sponge</name>
    <dbReference type="NCBI Taxonomy" id="400682"/>
    <lineage>
        <taxon>Eukaryota</taxon>
        <taxon>Metazoa</taxon>
        <taxon>Porifera</taxon>
        <taxon>Demospongiae</taxon>
        <taxon>Heteroscleromorpha</taxon>
        <taxon>Haplosclerida</taxon>
        <taxon>Niphatidae</taxon>
        <taxon>Amphimedon</taxon>
    </lineage>
</organism>
<dbReference type="GO" id="GO:0000184">
    <property type="term" value="P:nuclear-transcribed mRNA catabolic process, nonsense-mediated decay"/>
    <property type="evidence" value="ECO:0007669"/>
    <property type="project" value="UniProtKB-KW"/>
</dbReference>
<evidence type="ECO:0000313" key="16">
    <source>
        <dbReference type="Proteomes" id="UP000007879"/>
    </source>
</evidence>
<evidence type="ECO:0000256" key="9">
    <source>
        <dbReference type="ARBA" id="ARBA00022884"/>
    </source>
</evidence>
<dbReference type="GO" id="GO:0008380">
    <property type="term" value="P:RNA splicing"/>
    <property type="evidence" value="ECO:0007669"/>
    <property type="project" value="UniProtKB-KW"/>
</dbReference>
<keyword evidence="12" id="KW-0539">Nucleus</keyword>
<evidence type="ECO:0000256" key="2">
    <source>
        <dbReference type="ARBA" id="ARBA00004496"/>
    </source>
</evidence>
<evidence type="ECO:0000256" key="10">
    <source>
        <dbReference type="ARBA" id="ARBA00023161"/>
    </source>
</evidence>
<evidence type="ECO:0000256" key="13">
    <source>
        <dbReference type="SAM" id="MobiDB-lite"/>
    </source>
</evidence>
<dbReference type="GO" id="GO:0003729">
    <property type="term" value="F:mRNA binding"/>
    <property type="evidence" value="ECO:0007669"/>
    <property type="project" value="InterPro"/>
</dbReference>
<protein>
    <recommendedName>
        <fullName evidence="14">Btz domain-containing protein</fullName>
    </recommendedName>
</protein>
<keyword evidence="9" id="KW-0694">RNA-binding</keyword>
<dbReference type="KEGG" id="aqu:105313862"/>
<feature type="domain" description="Btz" evidence="14">
    <location>
        <begin position="122"/>
        <end position="227"/>
    </location>
</feature>
<keyword evidence="8" id="KW-0810">Translation regulation</keyword>
<reference evidence="16" key="1">
    <citation type="journal article" date="2010" name="Nature">
        <title>The Amphimedon queenslandica genome and the evolution of animal complexity.</title>
        <authorList>
            <person name="Srivastava M."/>
            <person name="Simakov O."/>
            <person name="Chapman J."/>
            <person name="Fahey B."/>
            <person name="Gauthier M.E."/>
            <person name="Mitros T."/>
            <person name="Richards G.S."/>
            <person name="Conaco C."/>
            <person name="Dacre M."/>
            <person name="Hellsten U."/>
            <person name="Larroux C."/>
            <person name="Putnam N.H."/>
            <person name="Stanke M."/>
            <person name="Adamska M."/>
            <person name="Darling A."/>
            <person name="Degnan S.M."/>
            <person name="Oakley T.H."/>
            <person name="Plachetzki D.C."/>
            <person name="Zhai Y."/>
            <person name="Adamski M."/>
            <person name="Calcino A."/>
            <person name="Cummins S.F."/>
            <person name="Goodstein D.M."/>
            <person name="Harris C."/>
            <person name="Jackson D.J."/>
            <person name="Leys S.P."/>
            <person name="Shu S."/>
            <person name="Woodcroft B.J."/>
            <person name="Vervoort M."/>
            <person name="Kosik K.S."/>
            <person name="Manning G."/>
            <person name="Degnan B.M."/>
            <person name="Rokhsar D.S."/>
        </authorList>
    </citation>
    <scope>NUCLEOTIDE SEQUENCE [LARGE SCALE GENOMIC DNA]</scope>
</reference>
<dbReference type="Pfam" id="PF09405">
    <property type="entry name" value="Btz"/>
    <property type="match status" value="1"/>
</dbReference>
<evidence type="ECO:0000256" key="8">
    <source>
        <dbReference type="ARBA" id="ARBA00022845"/>
    </source>
</evidence>
<accession>A0A1X7U6W0</accession>
<sequence length="262" mass="30675">MTSAYRARSPIRENKTHSSSSFGGRRENWRLRQERPNLRDDSFMRPRGGHYRGGERERGPYRGGRQNWRERSRSESETYRERGRREWRGGDNPEQEQNQENDARISDDLAGDQPGRGGQGGRYRRRQSSEAETESINRPLVLNPTDVPRAERYFTHDDRLTAPTRRPRSVTTPTKWGHDGFEKMNPTSKPTYQPNRRTRIDSTPLKWDHDMFEKIKQEDEKEQMEVTPPPEHGSEIPRTRSVITVPNTRESIVFNEEGDGVE</sequence>
<evidence type="ECO:0000256" key="1">
    <source>
        <dbReference type="ARBA" id="ARBA00004123"/>
    </source>
</evidence>
<dbReference type="GO" id="GO:0035145">
    <property type="term" value="C:exon-exon junction complex"/>
    <property type="evidence" value="ECO:0007669"/>
    <property type="project" value="InterPro"/>
</dbReference>
<comment type="subcellular location">
    <subcellularLocation>
        <location evidence="2">Cytoplasm</location>
    </subcellularLocation>
    <subcellularLocation>
        <location evidence="1">Nucleus</location>
    </subcellularLocation>
</comment>
<evidence type="ECO:0000256" key="4">
    <source>
        <dbReference type="ARBA" id="ARBA00022448"/>
    </source>
</evidence>
<evidence type="ECO:0000259" key="14">
    <source>
        <dbReference type="Pfam" id="PF09405"/>
    </source>
</evidence>
<dbReference type="EnsemblMetazoa" id="Aqu2.1.23408_001">
    <property type="protein sequence ID" value="Aqu2.1.23408_001"/>
    <property type="gene ID" value="Aqu2.1.23408"/>
</dbReference>
<keyword evidence="4" id="KW-0813">Transport</keyword>
<keyword evidence="16" id="KW-1185">Reference proteome</keyword>
<evidence type="ECO:0000313" key="15">
    <source>
        <dbReference type="EnsemblMetazoa" id="Aqu2.1.23408_001"/>
    </source>
</evidence>
<keyword evidence="6" id="KW-0507">mRNA processing</keyword>
<dbReference type="GO" id="GO:0006397">
    <property type="term" value="P:mRNA processing"/>
    <property type="evidence" value="ECO:0007669"/>
    <property type="project" value="UniProtKB-KW"/>
</dbReference>
<evidence type="ECO:0000256" key="3">
    <source>
        <dbReference type="ARBA" id="ARBA00009548"/>
    </source>
</evidence>
<feature type="region of interest" description="Disordered" evidence="13">
    <location>
        <begin position="217"/>
        <end position="262"/>
    </location>
</feature>
<keyword evidence="5" id="KW-0963">Cytoplasm</keyword>
<keyword evidence="11" id="KW-0508">mRNA splicing</keyword>
<feature type="compositionally biased region" description="Polar residues" evidence="13">
    <location>
        <begin position="241"/>
        <end position="250"/>
    </location>
</feature>
<keyword evidence="10" id="KW-0866">Nonsense-mediated mRNA decay</keyword>
<dbReference type="GO" id="GO:0006417">
    <property type="term" value="P:regulation of translation"/>
    <property type="evidence" value="ECO:0007669"/>
    <property type="project" value="UniProtKB-KW"/>
</dbReference>
<evidence type="ECO:0000256" key="7">
    <source>
        <dbReference type="ARBA" id="ARBA00022816"/>
    </source>
</evidence>
<dbReference type="InParanoid" id="A0A1X7U6W0"/>
<evidence type="ECO:0000256" key="5">
    <source>
        <dbReference type="ARBA" id="ARBA00022490"/>
    </source>
</evidence>